<dbReference type="GO" id="GO:0008270">
    <property type="term" value="F:zinc ion binding"/>
    <property type="evidence" value="ECO:0007669"/>
    <property type="project" value="UniProtKB-KW"/>
</dbReference>
<dbReference type="Pfam" id="PF02022">
    <property type="entry name" value="Integrase_Zn"/>
    <property type="match status" value="1"/>
</dbReference>
<dbReference type="Pfam" id="PF06817">
    <property type="entry name" value="RVT_thumb"/>
    <property type="match status" value="1"/>
</dbReference>
<keyword evidence="8" id="KW-0460">Magnesium</keyword>
<keyword evidence="14" id="KW-1133">Transmembrane helix</keyword>
<evidence type="ECO:0000259" key="17">
    <source>
        <dbReference type="PROSITE" id="PS50994"/>
    </source>
</evidence>
<evidence type="ECO:0000256" key="2">
    <source>
        <dbReference type="ARBA" id="ARBA00022679"/>
    </source>
</evidence>
<dbReference type="InterPro" id="IPR043502">
    <property type="entry name" value="DNA/RNA_pol_sf"/>
</dbReference>
<dbReference type="InterPro" id="IPR001584">
    <property type="entry name" value="Integrase_cat-core"/>
</dbReference>
<evidence type="ECO:0000259" key="18">
    <source>
        <dbReference type="PROSITE" id="PS51027"/>
    </source>
</evidence>
<sequence>MNSELFSWGTGVPVSTALQGKSGLELSNEIQDSLSEVKWEMALQGMFGLELFLVLGAFLFLFTCYIVVKAGLKILDEIRGNLSEVKRGERVGAKRKYGTQTKYTGLSKGLEPEEKLRLGRNTWREIRRKRGKREKKKDQLAEVSKRRNLYSSLDKLKEPALGSYESDDEFSSEETDWEEEAAHYQPDKVLANQLRKKPKAAGESQFAAWPPGSRLQGTLPPYAEPPPCVVRQPCAERQCAERQCADSFIPREEQRKIQQAFPVFEGAKGGRVHAPVEYVQIKELAESVRKYGTNANFTLVQLDRLAGMALTPADWQMIIKAALPSLQKAYPFLLKTLSQWGLQIATEKVQISDTGQFLGSVVSPDKIVPQKVEIRRDHLHTLNDFQKLLGDINWLRAFLKIPSAELRPLFGILEGDPHISSPRALTLAANQALQKVENALQNAQLQRIEDSQPFSLCVFKTAQLPTAVLWQNGPLLWIHPNVSPAKIIDWYPDAIAQLALKGLKAAITHFGRSPYLLIVPYTAAQVQTLAATSNDWAVLVTSFSGQIDNHYPKHPILQFAQNQSVVFPQITVRNPLKNGIVVYTDGSKTGIGAYVANGKVVSKQYNENSPQVVECLVVLEVLKTFLEPLNIVSDSCYVVNAVNLLEVAGVIKPSSRVANIFQQIQLVLLSRRFPAYITHVRAHSGLPGPMALKNDLADKATKVVAAALSSPVEAARNFHNNFHVTAETLRSRFSLTRKEARDIVTQCQSCCEFLPVPHVRINPRGIRPLQVWQMDVTHVSSFGKLQYLHVSIDTCSGIMFASPLTGKKASHVIQHCLEAWSAWGKPKLLKTDNGPAYTSQKFQQFCRQMDVTHLTGLPYNPQGQGIVERAHRTLKSYLLKQKRGIEETLPRVPRVSVSMALFTLNFLNIDAHGHTAAERHCSEPDRPNEMVKWKNVLDNKWYGPDPILIRSRGAVCVFPQNEDNPFWIPERLTRKIQ</sequence>
<dbReference type="PROSITE" id="PS51027">
    <property type="entry name" value="INTEGRASE_DBD"/>
    <property type="match status" value="1"/>
</dbReference>
<keyword evidence="20" id="KW-1185">Reference proteome</keyword>
<evidence type="ECO:0000256" key="11">
    <source>
        <dbReference type="ARBA" id="ARBA00023125"/>
    </source>
</evidence>
<dbReference type="SUPFAM" id="SSF47943">
    <property type="entry name" value="Retrovirus capsid protein, N-terminal core domain"/>
    <property type="match status" value="1"/>
</dbReference>
<dbReference type="GO" id="GO:0016032">
    <property type="term" value="P:viral process"/>
    <property type="evidence" value="ECO:0007669"/>
    <property type="project" value="InterPro"/>
</dbReference>
<dbReference type="PROSITE" id="PS50876">
    <property type="entry name" value="ZF_INTEGRASE"/>
    <property type="match status" value="1"/>
</dbReference>
<dbReference type="SUPFAM" id="SSF53098">
    <property type="entry name" value="Ribonuclease H-like"/>
    <property type="match status" value="2"/>
</dbReference>
<dbReference type="SUPFAM" id="SSF56672">
    <property type="entry name" value="DNA/RNA polymerases"/>
    <property type="match status" value="1"/>
</dbReference>
<dbReference type="PROSITE" id="PS50879">
    <property type="entry name" value="RNASE_H_1"/>
    <property type="match status" value="1"/>
</dbReference>
<keyword evidence="14" id="KW-0472">Membrane</keyword>
<evidence type="ECO:0000256" key="14">
    <source>
        <dbReference type="SAM" id="Phobius"/>
    </source>
</evidence>
<evidence type="ECO:0000256" key="13">
    <source>
        <dbReference type="PROSITE-ProRule" id="PRU00506"/>
    </source>
</evidence>
<keyword evidence="9" id="KW-0229">DNA integration</keyword>
<evidence type="ECO:0000256" key="9">
    <source>
        <dbReference type="ARBA" id="ARBA00022908"/>
    </source>
</evidence>
<dbReference type="InterPro" id="IPR002156">
    <property type="entry name" value="RNaseH_domain"/>
</dbReference>
<evidence type="ECO:0000256" key="7">
    <source>
        <dbReference type="ARBA" id="ARBA00022801"/>
    </source>
</evidence>
<dbReference type="SUPFAM" id="SSF46919">
    <property type="entry name" value="N-terminal Zn binding domain of HIV integrase"/>
    <property type="match status" value="1"/>
</dbReference>
<dbReference type="InterPro" id="IPR012337">
    <property type="entry name" value="RNaseH-like_sf"/>
</dbReference>
<name>A0A8C6GB81_MUSSI</name>
<organism evidence="19 20">
    <name type="scientific">Mus spicilegus</name>
    <name type="common">Mound-building mouse</name>
    <dbReference type="NCBI Taxonomy" id="10103"/>
    <lineage>
        <taxon>Eukaryota</taxon>
        <taxon>Metazoa</taxon>
        <taxon>Chordata</taxon>
        <taxon>Craniata</taxon>
        <taxon>Vertebrata</taxon>
        <taxon>Euteleostomi</taxon>
        <taxon>Mammalia</taxon>
        <taxon>Eutheria</taxon>
        <taxon>Euarchontoglires</taxon>
        <taxon>Glires</taxon>
        <taxon>Rodentia</taxon>
        <taxon>Myomorpha</taxon>
        <taxon>Muroidea</taxon>
        <taxon>Muridae</taxon>
        <taxon>Murinae</taxon>
        <taxon>Mus</taxon>
        <taxon>Mus</taxon>
    </lineage>
</organism>
<keyword evidence="12" id="KW-0863">Zinc-finger</keyword>
<dbReference type="GO" id="GO:0003964">
    <property type="term" value="F:RNA-directed DNA polymerase activity"/>
    <property type="evidence" value="ECO:0007669"/>
    <property type="project" value="UniProtKB-KW"/>
</dbReference>
<dbReference type="InterPro" id="IPR010661">
    <property type="entry name" value="RVT_thumb"/>
</dbReference>
<evidence type="ECO:0000256" key="10">
    <source>
        <dbReference type="ARBA" id="ARBA00022918"/>
    </source>
</evidence>
<dbReference type="Proteomes" id="UP000694415">
    <property type="component" value="Unplaced"/>
</dbReference>
<dbReference type="Ensembl" id="ENSMSIT00000004188.1">
    <property type="protein sequence ID" value="ENSMSIP00000003311.1"/>
    <property type="gene ID" value="ENSMSIG00000003088.1"/>
</dbReference>
<dbReference type="InterPro" id="IPR036397">
    <property type="entry name" value="RNaseH_sf"/>
</dbReference>
<dbReference type="GO" id="GO:0003677">
    <property type="term" value="F:DNA binding"/>
    <property type="evidence" value="ECO:0007669"/>
    <property type="project" value="UniProtKB-KW"/>
</dbReference>
<keyword evidence="3" id="KW-0548">Nucleotidyltransferase</keyword>
<keyword evidence="4" id="KW-0540">Nuclease</keyword>
<reference evidence="19" key="2">
    <citation type="submission" date="2025-09" db="UniProtKB">
        <authorList>
            <consortium name="Ensembl"/>
        </authorList>
    </citation>
    <scope>IDENTIFICATION</scope>
</reference>
<dbReference type="GO" id="GO:0035613">
    <property type="term" value="F:RNA stem-loop binding"/>
    <property type="evidence" value="ECO:0007669"/>
    <property type="project" value="TreeGrafter"/>
</dbReference>
<keyword evidence="12" id="KW-0862">Zinc</keyword>
<dbReference type="GO" id="GO:0004523">
    <property type="term" value="F:RNA-DNA hybrid ribonuclease activity"/>
    <property type="evidence" value="ECO:0007669"/>
    <property type="project" value="InterPro"/>
</dbReference>
<dbReference type="PROSITE" id="PS50994">
    <property type="entry name" value="INTEGRASE"/>
    <property type="match status" value="1"/>
</dbReference>
<feature type="domain" description="RNase H type-1" evidence="16">
    <location>
        <begin position="576"/>
        <end position="706"/>
    </location>
</feature>
<dbReference type="PANTHER" id="PTHR41694:SF3">
    <property type="entry name" value="RNA-DIRECTED DNA POLYMERASE-RELATED"/>
    <property type="match status" value="1"/>
</dbReference>
<keyword evidence="5" id="KW-0479">Metal-binding</keyword>
<dbReference type="Pfam" id="PF00607">
    <property type="entry name" value="Gag_p24"/>
    <property type="match status" value="1"/>
</dbReference>
<dbReference type="Gene3D" id="2.30.30.10">
    <property type="entry name" value="Integrase, C-terminal domain superfamily, retroviral"/>
    <property type="match status" value="1"/>
</dbReference>
<feature type="domain" description="Integrase catalytic" evidence="17">
    <location>
        <begin position="764"/>
        <end position="935"/>
    </location>
</feature>
<keyword evidence="11" id="KW-0238">DNA-binding</keyword>
<dbReference type="InterPro" id="IPR017856">
    <property type="entry name" value="Integrase-like_N"/>
</dbReference>
<dbReference type="Gene3D" id="3.30.70.270">
    <property type="match status" value="1"/>
</dbReference>
<dbReference type="Pfam" id="PF00552">
    <property type="entry name" value="IN_DBD_C"/>
    <property type="match status" value="1"/>
</dbReference>
<evidence type="ECO:0000256" key="5">
    <source>
        <dbReference type="ARBA" id="ARBA00022723"/>
    </source>
</evidence>
<dbReference type="InterPro" id="IPR043128">
    <property type="entry name" value="Rev_trsase/Diguanyl_cyclase"/>
</dbReference>
<feature type="domain" description="Integrase-type" evidence="18">
    <location>
        <begin position="929"/>
        <end position="977"/>
    </location>
</feature>
<dbReference type="AlphaFoldDB" id="A0A8C6GB81"/>
<dbReference type="InterPro" id="IPR003308">
    <property type="entry name" value="Integrase_Zn-bd_dom_N"/>
</dbReference>
<feature type="transmembrane region" description="Helical" evidence="14">
    <location>
        <begin position="47"/>
        <end position="68"/>
    </location>
</feature>
<dbReference type="Gene3D" id="1.10.10.200">
    <property type="match status" value="1"/>
</dbReference>
<keyword evidence="10" id="KW-0695">RNA-directed DNA polymerase</keyword>
<dbReference type="Gene3D" id="1.10.375.10">
    <property type="entry name" value="Human Immunodeficiency Virus Type 1 Capsid Protein"/>
    <property type="match status" value="1"/>
</dbReference>
<dbReference type="Pfam" id="PF00075">
    <property type="entry name" value="RNase_H"/>
    <property type="match status" value="1"/>
</dbReference>
<keyword evidence="7" id="KW-0378">Hydrolase</keyword>
<dbReference type="InterPro" id="IPR001037">
    <property type="entry name" value="Integrase_C_retrovir"/>
</dbReference>
<dbReference type="Gene3D" id="3.30.420.10">
    <property type="entry name" value="Ribonuclease H-like superfamily/Ribonuclease H"/>
    <property type="match status" value="2"/>
</dbReference>
<feature type="DNA-binding region" description="Integrase-type" evidence="13">
    <location>
        <begin position="929"/>
        <end position="977"/>
    </location>
</feature>
<evidence type="ECO:0000256" key="3">
    <source>
        <dbReference type="ARBA" id="ARBA00022695"/>
    </source>
</evidence>
<dbReference type="InterPro" id="IPR008919">
    <property type="entry name" value="Retrov_capsid_N"/>
</dbReference>
<dbReference type="InterPro" id="IPR036862">
    <property type="entry name" value="Integrase_C_dom_sf_retrovir"/>
</dbReference>
<evidence type="ECO:0000256" key="6">
    <source>
        <dbReference type="ARBA" id="ARBA00022759"/>
    </source>
</evidence>
<dbReference type="PANTHER" id="PTHR41694">
    <property type="entry name" value="ENDOGENOUS RETROVIRUS GROUP K MEMBER POL PROTEIN"/>
    <property type="match status" value="1"/>
</dbReference>
<dbReference type="EC" id="2.7.7.49" evidence="1"/>
<evidence type="ECO:0000256" key="8">
    <source>
        <dbReference type="ARBA" id="ARBA00022842"/>
    </source>
</evidence>
<accession>A0A8C6GB81</accession>
<proteinExistence type="predicted"/>
<feature type="domain" description="Integrase-type" evidence="15">
    <location>
        <begin position="710"/>
        <end position="751"/>
    </location>
</feature>
<evidence type="ECO:0000313" key="19">
    <source>
        <dbReference type="Ensembl" id="ENSMSIP00000003311.1"/>
    </source>
</evidence>
<dbReference type="GeneTree" id="ENSGT00940000165826"/>
<evidence type="ECO:0000259" key="15">
    <source>
        <dbReference type="PROSITE" id="PS50876"/>
    </source>
</evidence>
<evidence type="ECO:0000256" key="4">
    <source>
        <dbReference type="ARBA" id="ARBA00022722"/>
    </source>
</evidence>
<dbReference type="SUPFAM" id="SSF50122">
    <property type="entry name" value="DNA-binding domain of retroviral integrase"/>
    <property type="match status" value="1"/>
</dbReference>
<keyword evidence="14" id="KW-0812">Transmembrane</keyword>
<reference evidence="19" key="1">
    <citation type="submission" date="2025-08" db="UniProtKB">
        <authorList>
            <consortium name="Ensembl"/>
        </authorList>
    </citation>
    <scope>IDENTIFICATION</scope>
</reference>
<evidence type="ECO:0000259" key="16">
    <source>
        <dbReference type="PROSITE" id="PS50879"/>
    </source>
</evidence>
<dbReference type="Pfam" id="PF00665">
    <property type="entry name" value="rve"/>
    <property type="match status" value="1"/>
</dbReference>
<evidence type="ECO:0000313" key="20">
    <source>
        <dbReference type="Proteomes" id="UP000694415"/>
    </source>
</evidence>
<evidence type="ECO:0000256" key="1">
    <source>
        <dbReference type="ARBA" id="ARBA00012493"/>
    </source>
</evidence>
<evidence type="ECO:0000256" key="12">
    <source>
        <dbReference type="PROSITE-ProRule" id="PRU00450"/>
    </source>
</evidence>
<keyword evidence="2" id="KW-0808">Transferase</keyword>
<dbReference type="GO" id="GO:0015074">
    <property type="term" value="P:DNA integration"/>
    <property type="evidence" value="ECO:0007669"/>
    <property type="project" value="UniProtKB-KW"/>
</dbReference>
<keyword evidence="6" id="KW-0255">Endonuclease</keyword>
<protein>
    <recommendedName>
        <fullName evidence="1">RNA-directed DNA polymerase</fullName>
        <ecNumber evidence="1">2.7.7.49</ecNumber>
    </recommendedName>
</protein>